<reference evidence="6 7" key="1">
    <citation type="journal article" date="2016" name="Genome Announc.">
        <title>Draft Genome Sequence of Paenibacillus amylolyticus Heshi-A3, Isolated from Fermented Rice Bran in a Japanese Fermented Seafood Dish.</title>
        <authorList>
            <person name="Akuzawa S."/>
            <person name="Nagaoka J."/>
            <person name="Kanekatsu M."/>
            <person name="Kubota E."/>
            <person name="Ohtake R."/>
            <person name="Suzuki T."/>
            <person name="Kanesaki Y."/>
        </authorList>
    </citation>
    <scope>NUCLEOTIDE SEQUENCE [LARGE SCALE GENOMIC DNA]</scope>
    <source>
        <strain evidence="6 7">Heshi-A3</strain>
    </source>
</reference>
<dbReference type="PROSITE" id="PS50931">
    <property type="entry name" value="HTH_LYSR"/>
    <property type="match status" value="1"/>
</dbReference>
<dbReference type="InterPro" id="IPR036388">
    <property type="entry name" value="WH-like_DNA-bd_sf"/>
</dbReference>
<dbReference type="Gene3D" id="1.10.10.10">
    <property type="entry name" value="Winged helix-like DNA-binding domain superfamily/Winged helix DNA-binding domain"/>
    <property type="match status" value="1"/>
</dbReference>
<name>A0A117I1G6_PAEAM</name>
<accession>A0A117I1G6</accession>
<evidence type="ECO:0000313" key="6">
    <source>
        <dbReference type="EMBL" id="GAS82140.1"/>
    </source>
</evidence>
<feature type="domain" description="HTH lysR-type" evidence="5">
    <location>
        <begin position="1"/>
        <end position="60"/>
    </location>
</feature>
<gene>
    <name evidence="6" type="ORF">PAHA3_2214</name>
</gene>
<dbReference type="GO" id="GO:0000976">
    <property type="term" value="F:transcription cis-regulatory region binding"/>
    <property type="evidence" value="ECO:0007669"/>
    <property type="project" value="TreeGrafter"/>
</dbReference>
<dbReference type="InterPro" id="IPR036390">
    <property type="entry name" value="WH_DNA-bd_sf"/>
</dbReference>
<dbReference type="SUPFAM" id="SSF46785">
    <property type="entry name" value="Winged helix' DNA-binding domain"/>
    <property type="match status" value="1"/>
</dbReference>
<evidence type="ECO:0000259" key="5">
    <source>
        <dbReference type="PROSITE" id="PS50931"/>
    </source>
</evidence>
<dbReference type="Gene3D" id="3.40.190.290">
    <property type="match status" value="1"/>
</dbReference>
<dbReference type="AlphaFoldDB" id="A0A117I1G6"/>
<dbReference type="GO" id="GO:0003700">
    <property type="term" value="F:DNA-binding transcription factor activity"/>
    <property type="evidence" value="ECO:0007669"/>
    <property type="project" value="InterPro"/>
</dbReference>
<dbReference type="SUPFAM" id="SSF53850">
    <property type="entry name" value="Periplasmic binding protein-like II"/>
    <property type="match status" value="1"/>
</dbReference>
<evidence type="ECO:0000256" key="2">
    <source>
        <dbReference type="ARBA" id="ARBA00023015"/>
    </source>
</evidence>
<dbReference type="RefSeq" id="WP_062834734.1">
    <property type="nucleotide sequence ID" value="NZ_BCNV01000001.1"/>
</dbReference>
<organism evidence="6 7">
    <name type="scientific">Paenibacillus amylolyticus</name>
    <dbReference type="NCBI Taxonomy" id="1451"/>
    <lineage>
        <taxon>Bacteria</taxon>
        <taxon>Bacillati</taxon>
        <taxon>Bacillota</taxon>
        <taxon>Bacilli</taxon>
        <taxon>Bacillales</taxon>
        <taxon>Paenibacillaceae</taxon>
        <taxon>Paenibacillus</taxon>
    </lineage>
</organism>
<keyword evidence="4" id="KW-0804">Transcription</keyword>
<dbReference type="Pfam" id="PF03466">
    <property type="entry name" value="LysR_substrate"/>
    <property type="match status" value="1"/>
</dbReference>
<evidence type="ECO:0000256" key="4">
    <source>
        <dbReference type="ARBA" id="ARBA00023163"/>
    </source>
</evidence>
<dbReference type="InterPro" id="IPR000847">
    <property type="entry name" value="LysR_HTH_N"/>
</dbReference>
<keyword evidence="2" id="KW-0805">Transcription regulation</keyword>
<reference evidence="7" key="2">
    <citation type="submission" date="2016-01" db="EMBL/GenBank/DDBJ databases">
        <title>Draft Genome Sequence of Paenibacillus amylolyticus Heshi-A3 that Was Isolated from Fermented Rice Bran with Aging Salted Mackerel, Which Was Named Heshiko as Traditional Fermented Seafood in Japan.</title>
        <authorList>
            <person name="Akuzawa S."/>
            <person name="Nakagawa J."/>
            <person name="Kanekatsu T."/>
            <person name="Kubota E."/>
            <person name="Ohtake R."/>
            <person name="Suzuki T."/>
            <person name="Kanesaki Y."/>
        </authorList>
    </citation>
    <scope>NUCLEOTIDE SEQUENCE [LARGE SCALE GENOMIC DNA]</scope>
    <source>
        <strain evidence="7">Heshi-A3</strain>
    </source>
</reference>
<comment type="similarity">
    <text evidence="1">Belongs to the LysR transcriptional regulatory family.</text>
</comment>
<evidence type="ECO:0000313" key="7">
    <source>
        <dbReference type="Proteomes" id="UP000069697"/>
    </source>
</evidence>
<dbReference type="PANTHER" id="PTHR30126:SF40">
    <property type="entry name" value="HTH-TYPE TRANSCRIPTIONAL REGULATOR GLTR"/>
    <property type="match status" value="1"/>
</dbReference>
<proteinExistence type="inferred from homology"/>
<evidence type="ECO:0000256" key="1">
    <source>
        <dbReference type="ARBA" id="ARBA00009437"/>
    </source>
</evidence>
<dbReference type="InterPro" id="IPR005119">
    <property type="entry name" value="LysR_subst-bd"/>
</dbReference>
<dbReference type="EMBL" id="BCNV01000001">
    <property type="protein sequence ID" value="GAS82140.1"/>
    <property type="molecule type" value="Genomic_DNA"/>
</dbReference>
<dbReference type="Pfam" id="PF00126">
    <property type="entry name" value="HTH_1"/>
    <property type="match status" value="1"/>
</dbReference>
<sequence>MNHEEIETFLAVVEHGSILRGAQSLYISQSTATNRIQQLEGKLGAKLFYRQKGIKSLTLTPQGQNFLSIAKQWSVLWQEAQNLNSFENYTELRVSAVDMINSFMFVEVYKKMMKNHDHIVLNIQTNHSSKIHPMVDKQICDIGIVSGLYNYPSVKFVPLYQEDMVLVYNQYSLYAQTLDNRDLKSEDEIYLTWSEKFTLWHNRYFPYSKRKKIILGTASMLLSYFDEVNNWSIIPMSLANKLMKLNPSITYSLFDNPPPQRMIYLLINQYLKPDIQEAIQIFVDEIVSELEKNDGLTVLIENYEKVQNLIK</sequence>
<keyword evidence="3" id="KW-0238">DNA-binding</keyword>
<evidence type="ECO:0000256" key="3">
    <source>
        <dbReference type="ARBA" id="ARBA00023125"/>
    </source>
</evidence>
<comment type="caution">
    <text evidence="6">The sequence shown here is derived from an EMBL/GenBank/DDBJ whole genome shotgun (WGS) entry which is preliminary data.</text>
</comment>
<dbReference type="Proteomes" id="UP000069697">
    <property type="component" value="Unassembled WGS sequence"/>
</dbReference>
<dbReference type="CDD" id="cd05466">
    <property type="entry name" value="PBP2_LTTR_substrate"/>
    <property type="match status" value="1"/>
</dbReference>
<protein>
    <submittedName>
        <fullName evidence="6">Transcriptional regulator, LysR family</fullName>
    </submittedName>
</protein>
<dbReference type="PANTHER" id="PTHR30126">
    <property type="entry name" value="HTH-TYPE TRANSCRIPTIONAL REGULATOR"/>
    <property type="match status" value="1"/>
</dbReference>